<proteinExistence type="predicted"/>
<reference evidence="1 2" key="1">
    <citation type="submission" date="2017-08" db="EMBL/GenBank/DDBJ databases">
        <title>Complete genome sequence of Gluconacetobacter saccharivorans CV1 isolated from Fermented Vinegar.</title>
        <authorList>
            <person name="Kim S.-Y."/>
        </authorList>
    </citation>
    <scope>NUCLEOTIDE SEQUENCE [LARGE SCALE GENOMIC DNA]</scope>
    <source>
        <strain evidence="1 2">CV1</strain>
    </source>
</reference>
<dbReference type="AlphaFoldDB" id="A0A347WAY3"/>
<keyword evidence="2" id="KW-1185">Reference proteome</keyword>
<sequence>MVVSAGAWLSTKLHELHEWNRGLLTLNGGTIIINHSYSSTVTMLSVDVLGGGSVIFSAQEKPGGTLLLHLTRKGVARRGLQLVFQGCEKQFACYDPMADMTLVGLMPDGETPHGWAALRLDGNPWNITHPTYVAKDWPYGLRREWRADGHDSVMLELSC</sequence>
<dbReference type="KEGG" id="ksc:CD178_01242"/>
<dbReference type="RefSeq" id="WP_254057979.1">
    <property type="nucleotide sequence ID" value="NZ_CP023036.1"/>
</dbReference>
<evidence type="ECO:0000313" key="2">
    <source>
        <dbReference type="Proteomes" id="UP000264120"/>
    </source>
</evidence>
<organism evidence="1 2">
    <name type="scientific">Komagataeibacter saccharivorans</name>
    <dbReference type="NCBI Taxonomy" id="265959"/>
    <lineage>
        <taxon>Bacteria</taxon>
        <taxon>Pseudomonadati</taxon>
        <taxon>Pseudomonadota</taxon>
        <taxon>Alphaproteobacteria</taxon>
        <taxon>Acetobacterales</taxon>
        <taxon>Acetobacteraceae</taxon>
        <taxon>Komagataeibacter</taxon>
    </lineage>
</organism>
<evidence type="ECO:0000313" key="1">
    <source>
        <dbReference type="EMBL" id="AXY22026.1"/>
    </source>
</evidence>
<dbReference type="EMBL" id="CP023036">
    <property type="protein sequence ID" value="AXY22026.1"/>
    <property type="molecule type" value="Genomic_DNA"/>
</dbReference>
<accession>A0A347WAY3</accession>
<dbReference type="Proteomes" id="UP000264120">
    <property type="component" value="Chromosome"/>
</dbReference>
<name>A0A347WAY3_9PROT</name>
<protein>
    <submittedName>
        <fullName evidence="1">Uncharacterized protein</fullName>
    </submittedName>
</protein>
<gene>
    <name evidence="1" type="ORF">CD178_01242</name>
</gene>